<evidence type="ECO:0000313" key="2">
    <source>
        <dbReference type="EMBL" id="PRW57190.1"/>
    </source>
</evidence>
<dbReference type="AlphaFoldDB" id="A0A2P6TSZ8"/>
<keyword evidence="1" id="KW-0812">Transmembrane</keyword>
<reference evidence="2 3" key="1">
    <citation type="journal article" date="2018" name="Plant J.">
        <title>Genome sequences of Chlorella sorokiniana UTEX 1602 and Micractinium conductrix SAG 241.80: implications to maltose excretion by a green alga.</title>
        <authorList>
            <person name="Arriola M.B."/>
            <person name="Velmurugan N."/>
            <person name="Zhang Y."/>
            <person name="Plunkett M.H."/>
            <person name="Hondzo H."/>
            <person name="Barney B.M."/>
        </authorList>
    </citation>
    <scope>NUCLEOTIDE SEQUENCE [LARGE SCALE GENOMIC DNA]</scope>
    <source>
        <strain evidence="3">UTEX 1602</strain>
    </source>
</reference>
<evidence type="ECO:0000256" key="1">
    <source>
        <dbReference type="SAM" id="Phobius"/>
    </source>
</evidence>
<evidence type="ECO:0000313" key="3">
    <source>
        <dbReference type="Proteomes" id="UP000239899"/>
    </source>
</evidence>
<feature type="transmembrane region" description="Helical" evidence="1">
    <location>
        <begin position="134"/>
        <end position="156"/>
    </location>
</feature>
<comment type="caution">
    <text evidence="2">The sequence shown here is derived from an EMBL/GenBank/DDBJ whole genome shotgun (WGS) entry which is preliminary data.</text>
</comment>
<accession>A0A2P6TSZ8</accession>
<proteinExistence type="predicted"/>
<dbReference type="OrthoDB" id="10440112at2759"/>
<organism evidence="2 3">
    <name type="scientific">Chlorella sorokiniana</name>
    <name type="common">Freshwater green alga</name>
    <dbReference type="NCBI Taxonomy" id="3076"/>
    <lineage>
        <taxon>Eukaryota</taxon>
        <taxon>Viridiplantae</taxon>
        <taxon>Chlorophyta</taxon>
        <taxon>core chlorophytes</taxon>
        <taxon>Trebouxiophyceae</taxon>
        <taxon>Chlorellales</taxon>
        <taxon>Chlorellaceae</taxon>
        <taxon>Chlorella clade</taxon>
        <taxon>Chlorella</taxon>
    </lineage>
</organism>
<feature type="transmembrane region" description="Helical" evidence="1">
    <location>
        <begin position="41"/>
        <end position="61"/>
    </location>
</feature>
<feature type="transmembrane region" description="Helical" evidence="1">
    <location>
        <begin position="231"/>
        <end position="254"/>
    </location>
</feature>
<keyword evidence="1" id="KW-1133">Transmembrane helix</keyword>
<gene>
    <name evidence="2" type="ORF">C2E21_4107</name>
</gene>
<sequence>MYDKAAGIDAMPLGPLLAFSSGAHEAAFVRRFHTARLPADLFNFSMVMTCNLALVLLKMVPHGRWDSAALLLHDALASAVLLGLLQGRREAYLCHRSLLIGMLHVGHTMISMHVQPMSPTPTCSPDSTGPLAALRFWIVEVLGQLVPWTAVFACVLPLPIKHAVWSQAVTVGALLLPPVAARRRRVSLQLCPTADARYNRAVAVLNTALTMVLPPPMAVWVLTPHPLPDAAAFYLITTLMQLLASFALPLLWLARREWRARIQFARGQRDAAAVASLHRQAQQWRLGPIEWTALSAALWCIGLCIARTAAQSRWAALAADNVT</sequence>
<feature type="transmembrane region" description="Helical" evidence="1">
    <location>
        <begin position="67"/>
        <end position="85"/>
    </location>
</feature>
<name>A0A2P6TSZ8_CHLSO</name>
<feature type="transmembrane region" description="Helical" evidence="1">
    <location>
        <begin position="97"/>
        <end position="114"/>
    </location>
</feature>
<keyword evidence="1" id="KW-0472">Membrane</keyword>
<keyword evidence="3" id="KW-1185">Reference proteome</keyword>
<protein>
    <submittedName>
        <fullName evidence="2">Peptide-N4-(N-acetyl-beta-glucosaminyl) asparagine amidase A</fullName>
    </submittedName>
</protein>
<dbReference type="Proteomes" id="UP000239899">
    <property type="component" value="Unassembled WGS sequence"/>
</dbReference>
<dbReference type="EMBL" id="LHPG02000007">
    <property type="protein sequence ID" value="PRW57190.1"/>
    <property type="molecule type" value="Genomic_DNA"/>
</dbReference>